<evidence type="ECO:0000256" key="7">
    <source>
        <dbReference type="ARBA" id="ARBA00022741"/>
    </source>
</evidence>
<evidence type="ECO:0000256" key="8">
    <source>
        <dbReference type="ARBA" id="ARBA00022777"/>
    </source>
</evidence>
<evidence type="ECO:0000256" key="1">
    <source>
        <dbReference type="ARBA" id="ARBA00001774"/>
    </source>
</evidence>
<accession>A0A899FZE4</accession>
<comment type="similarity">
    <text evidence="3">Belongs to the IPK1 type 1 family.</text>
</comment>
<dbReference type="PANTHER" id="PTHR14456:SF2">
    <property type="entry name" value="INOSITOL-PENTAKISPHOSPHATE 2-KINASE"/>
    <property type="match status" value="1"/>
</dbReference>
<dbReference type="EMBL" id="CP054539">
    <property type="protein sequence ID" value="QSL65896.1"/>
    <property type="molecule type" value="Genomic_DNA"/>
</dbReference>
<dbReference type="Gene3D" id="3.30.200.110">
    <property type="entry name" value="Inositol-pentakisphosphate 2-kinase, N-lobe"/>
    <property type="match status" value="1"/>
</dbReference>
<gene>
    <name evidence="11" type="ORF">MERGE_000177</name>
</gene>
<dbReference type="AlphaFoldDB" id="A0A899FZE4"/>
<comment type="domain">
    <text evidence="10">The EXKPK motif is conserved in inositol-pentakisphosphate 2-kinases of both family 1 and 2.</text>
</comment>
<dbReference type="Pfam" id="PF06090">
    <property type="entry name" value="Ins_P5_2-kin"/>
    <property type="match status" value="2"/>
</dbReference>
<comment type="function">
    <text evidence="10">Phosphorylates Ins(1,3,4,5,6)P5 at position 2 to form Ins(1,2,3,4,5,6)P6 (InsP6 or phytate).</text>
</comment>
<evidence type="ECO:0000256" key="4">
    <source>
        <dbReference type="ARBA" id="ARBA00012023"/>
    </source>
</evidence>
<keyword evidence="8 10" id="KW-0418">Kinase</keyword>
<dbReference type="GO" id="GO:0005524">
    <property type="term" value="F:ATP binding"/>
    <property type="evidence" value="ECO:0007669"/>
    <property type="project" value="UniProtKB-KW"/>
</dbReference>
<dbReference type="GO" id="GO:0032958">
    <property type="term" value="P:inositol phosphate biosynthetic process"/>
    <property type="evidence" value="ECO:0007669"/>
    <property type="project" value="TreeGrafter"/>
</dbReference>
<keyword evidence="12" id="KW-1185">Reference proteome</keyword>
<protein>
    <recommendedName>
        <fullName evidence="5 10">Inositol-pentakisphosphate 2-kinase</fullName>
        <ecNumber evidence="4 10">2.7.1.158</ecNumber>
    </recommendedName>
</protein>
<evidence type="ECO:0000256" key="3">
    <source>
        <dbReference type="ARBA" id="ARBA00008305"/>
    </source>
</evidence>
<evidence type="ECO:0000256" key="10">
    <source>
        <dbReference type="RuleBase" id="RU364126"/>
    </source>
</evidence>
<organism evidence="11 12">
    <name type="scientific">Pneumocystis wakefieldiae</name>
    <dbReference type="NCBI Taxonomy" id="38082"/>
    <lineage>
        <taxon>Eukaryota</taxon>
        <taxon>Fungi</taxon>
        <taxon>Dikarya</taxon>
        <taxon>Ascomycota</taxon>
        <taxon>Taphrinomycotina</taxon>
        <taxon>Pneumocystomycetes</taxon>
        <taxon>Pneumocystaceae</taxon>
        <taxon>Pneumocystis</taxon>
    </lineage>
</organism>
<evidence type="ECO:0000313" key="12">
    <source>
        <dbReference type="Proteomes" id="UP000663699"/>
    </source>
</evidence>
<keyword evidence="7 10" id="KW-0547">Nucleotide-binding</keyword>
<keyword evidence="9 10" id="KW-0067">ATP-binding</keyword>
<dbReference type="Proteomes" id="UP000663699">
    <property type="component" value="Chromosome 8"/>
</dbReference>
<reference evidence="11" key="1">
    <citation type="submission" date="2020-06" db="EMBL/GenBank/DDBJ databases">
        <title>Genomes of multiple members of Pneumocystis genus reveal paths to human pathogen Pneumocystis jirovecii.</title>
        <authorList>
            <person name="Cisse O.H."/>
            <person name="Ma L."/>
            <person name="Dekker J."/>
            <person name="Khil P."/>
            <person name="Jo J."/>
            <person name="Brenchley J."/>
            <person name="Blair R."/>
            <person name="Pahar B."/>
            <person name="Chabe M."/>
            <person name="Van Rompay K.A."/>
            <person name="Keesler R."/>
            <person name="Sukura A."/>
            <person name="Hirsch V."/>
            <person name="Kutty G."/>
            <person name="Liu Y."/>
            <person name="Peng L."/>
            <person name="Chen J."/>
            <person name="Song J."/>
            <person name="Weissenbacher-Lang C."/>
            <person name="Xu J."/>
            <person name="Upham N.S."/>
            <person name="Stajich J.E."/>
            <person name="Cuomo C.A."/>
            <person name="Cushion M.T."/>
            <person name="Kovacs J.A."/>
        </authorList>
    </citation>
    <scope>NUCLEOTIDE SEQUENCE</scope>
    <source>
        <strain evidence="11">2A</strain>
    </source>
</reference>
<name>A0A899FZE4_9ASCO</name>
<dbReference type="GO" id="GO:0035299">
    <property type="term" value="F:inositol-1,3,4,5,6-pentakisphosphate 2-kinase activity"/>
    <property type="evidence" value="ECO:0007669"/>
    <property type="project" value="UniProtKB-EC"/>
</dbReference>
<sequence>MISFMNINRLKINPDDWAYFSEGNRNVIFKYTGNDSFFVNYSEKYDKLLIFKDKQSFENKKDAPSPPLFHEPFDRYLLAIEPIALENILLEMFNIHLTQNNKRKKKCENTLLDMNETHAILLRDLSSSDFPKSTIEFKPKWLIQSILAPDGWKSCRTCALRRFRGDLTTNGIRYCPLDLASGNKARIEKSVRAILIENHIYNKNIETNLSLYFQQSRLIDHLKYLQTSSPRALSMTFCDCTIYVIFLHEEVFDIKILDLDLKPETKVEYWNKTEEQLINGNWYLGRGMVDNEEPCKL</sequence>
<dbReference type="OrthoDB" id="272370at2759"/>
<evidence type="ECO:0000256" key="9">
    <source>
        <dbReference type="ARBA" id="ARBA00022840"/>
    </source>
</evidence>
<comment type="function">
    <text evidence="2">Has kinase activity and phosphorylates inositol-1,3,4,5,6-pentakisphosphate (Ins(1,3,4,5,6)P5) to produce 1,2,3,4,5,6-hexakisphosphate (InsP6), also known as phytate.</text>
</comment>
<evidence type="ECO:0000256" key="2">
    <source>
        <dbReference type="ARBA" id="ARBA00003979"/>
    </source>
</evidence>
<dbReference type="EC" id="2.7.1.158" evidence="4 10"/>
<keyword evidence="6 10" id="KW-0808">Transferase</keyword>
<comment type="catalytic activity">
    <reaction evidence="1 10">
        <text>1D-myo-inositol 1,3,4,5,6-pentakisphosphate + ATP = 1D-myo-inositol hexakisphosphate + ADP + H(+)</text>
        <dbReference type="Rhea" id="RHEA:20313"/>
        <dbReference type="ChEBI" id="CHEBI:15378"/>
        <dbReference type="ChEBI" id="CHEBI:30616"/>
        <dbReference type="ChEBI" id="CHEBI:57733"/>
        <dbReference type="ChEBI" id="CHEBI:58130"/>
        <dbReference type="ChEBI" id="CHEBI:456216"/>
        <dbReference type="EC" id="2.7.1.158"/>
    </reaction>
</comment>
<proteinExistence type="inferred from homology"/>
<evidence type="ECO:0000256" key="6">
    <source>
        <dbReference type="ARBA" id="ARBA00022679"/>
    </source>
</evidence>
<evidence type="ECO:0000313" key="11">
    <source>
        <dbReference type="EMBL" id="QSL65896.1"/>
    </source>
</evidence>
<dbReference type="InterPro" id="IPR009286">
    <property type="entry name" value="Ins_P5_2-kin"/>
</dbReference>
<evidence type="ECO:0000256" key="5">
    <source>
        <dbReference type="ARBA" id="ARBA00014846"/>
    </source>
</evidence>
<dbReference type="InterPro" id="IPR043001">
    <property type="entry name" value="IP5_2-K_N_lobe"/>
</dbReference>
<dbReference type="GO" id="GO:0005634">
    <property type="term" value="C:nucleus"/>
    <property type="evidence" value="ECO:0007669"/>
    <property type="project" value="TreeGrafter"/>
</dbReference>
<dbReference type="PANTHER" id="PTHR14456">
    <property type="entry name" value="INOSITOL POLYPHOSPHATE KINASE 1"/>
    <property type="match status" value="1"/>
</dbReference>